<evidence type="ECO:0000313" key="2">
    <source>
        <dbReference type="Proteomes" id="UP001163846"/>
    </source>
</evidence>
<comment type="caution">
    <text evidence="1">The sequence shown here is derived from an EMBL/GenBank/DDBJ whole genome shotgun (WGS) entry which is preliminary data.</text>
</comment>
<reference evidence="1" key="1">
    <citation type="submission" date="2022-08" db="EMBL/GenBank/DDBJ databases">
        <authorList>
            <consortium name="DOE Joint Genome Institute"/>
            <person name="Min B."/>
            <person name="Riley R."/>
            <person name="Sierra-Patev S."/>
            <person name="Naranjo-Ortiz M."/>
            <person name="Looney B."/>
            <person name="Konkel Z."/>
            <person name="Slot J.C."/>
            <person name="Sakamoto Y."/>
            <person name="Steenwyk J.L."/>
            <person name="Rokas A."/>
            <person name="Carro J."/>
            <person name="Camarero S."/>
            <person name="Ferreira P."/>
            <person name="Molpeceres G."/>
            <person name="Ruiz-Duenas F.J."/>
            <person name="Serrano A."/>
            <person name="Henrissat B."/>
            <person name="Drula E."/>
            <person name="Hughes K.W."/>
            <person name="Mata J.L."/>
            <person name="Ishikawa N.K."/>
            <person name="Vargas-Isla R."/>
            <person name="Ushijima S."/>
            <person name="Smith C.A."/>
            <person name="Ahrendt S."/>
            <person name="Andreopoulos W."/>
            <person name="He G."/>
            <person name="Labutti K."/>
            <person name="Lipzen A."/>
            <person name="Ng V."/>
            <person name="Sandor L."/>
            <person name="Barry K."/>
            <person name="Martinez A.T."/>
            <person name="Xiao Y."/>
            <person name="Gibbons J.G."/>
            <person name="Terashima K."/>
            <person name="Hibbett D.S."/>
            <person name="Grigoriev I.V."/>
        </authorList>
    </citation>
    <scope>NUCLEOTIDE SEQUENCE</scope>
    <source>
        <strain evidence="1">TFB9207</strain>
    </source>
</reference>
<protein>
    <submittedName>
        <fullName evidence="1">Uncharacterized protein</fullName>
    </submittedName>
</protein>
<gene>
    <name evidence="1" type="ORF">F5878DRAFT_668061</name>
</gene>
<evidence type="ECO:0000313" key="1">
    <source>
        <dbReference type="EMBL" id="KAJ3830998.1"/>
    </source>
</evidence>
<proteinExistence type="predicted"/>
<name>A0AA38NUY4_9AGAR</name>
<organism evidence="1 2">
    <name type="scientific">Lentinula raphanica</name>
    <dbReference type="NCBI Taxonomy" id="153919"/>
    <lineage>
        <taxon>Eukaryota</taxon>
        <taxon>Fungi</taxon>
        <taxon>Dikarya</taxon>
        <taxon>Basidiomycota</taxon>
        <taxon>Agaricomycotina</taxon>
        <taxon>Agaricomycetes</taxon>
        <taxon>Agaricomycetidae</taxon>
        <taxon>Agaricales</taxon>
        <taxon>Marasmiineae</taxon>
        <taxon>Omphalotaceae</taxon>
        <taxon>Lentinula</taxon>
    </lineage>
</organism>
<dbReference type="EMBL" id="MU807940">
    <property type="protein sequence ID" value="KAJ3830998.1"/>
    <property type="molecule type" value="Genomic_DNA"/>
</dbReference>
<dbReference type="Proteomes" id="UP001163846">
    <property type="component" value="Unassembled WGS sequence"/>
</dbReference>
<keyword evidence="2" id="KW-1185">Reference proteome</keyword>
<accession>A0AA38NUY4</accession>
<dbReference type="AlphaFoldDB" id="A0AA38NUY4"/>
<sequence length="333" mass="37729">MLLRSWSGILVKDTVISSQDFCDALVAIGLTQEEARNLLDPADKQNVPKAVRLLQTLQTLQHLPTPTHPDEKKRRMAINFVVKTLNYFLRPFIDVDMNLEDQCRSLAIYTHLTAAMYLKGQLSFLTSALYADSQAIVKNIIFTVAKLNLEDSDIRYYIILDGTNHIERIFSNVRTQDHNRNFDTQQLAQKLSIATEIVATLTRNPDLDFGHRRLNLSGAIGVDHVNPASCKGNYRVGDVSLSKIWSEAAIEARTILEQIDSSTAIDFAQTFSTPDRDFLRPLGGKYVGTLFDDDEVLRLDQSVEDEECTEPDDDMIVDHELDFFSLDEHLDLH</sequence>